<evidence type="ECO:0000256" key="1">
    <source>
        <dbReference type="ARBA" id="ARBA00006739"/>
    </source>
</evidence>
<evidence type="ECO:0000313" key="5">
    <source>
        <dbReference type="EMBL" id="PIY72365.1"/>
    </source>
</evidence>
<dbReference type="Pfam" id="PF00535">
    <property type="entry name" value="Glycos_transf_2"/>
    <property type="match status" value="1"/>
</dbReference>
<sequence length="309" mass="35828">MISVVIPTYKNKEQFIKNLGHNLFFLKECEVIVVNDSPQESLMKDLMIFPQIQLIENKTNLGFAGAIHRGIQQAKGNFILLLNNDVLLNDNFFLKAANILQKDEKMFAVSFAQKEKNITLVGKNQIYWKSGFFQHKKADNFKLGINGWAEGGACIINKKLYEKVGGFDPLYSPFYWEDVDLSYRAWKNGYQILFDPSIVVIHHHKSTIGKFFNSNWITEIAYRNQFIFIWKNIEDPVLLLSHLIHLLYSLPIMMFKDFAYVKGFIKAVFLLPAIIAKRKHYAITDYEVLSKFSCYSGVYPVRKKSRNSV</sequence>
<evidence type="ECO:0000259" key="4">
    <source>
        <dbReference type="Pfam" id="PF00535"/>
    </source>
</evidence>
<dbReference type="SUPFAM" id="SSF53448">
    <property type="entry name" value="Nucleotide-diphospho-sugar transferases"/>
    <property type="match status" value="1"/>
</dbReference>
<organism evidence="5 6">
    <name type="scientific">Candidatus Roizmanbacteria bacterium CG_4_10_14_0_8_um_filter_33_9</name>
    <dbReference type="NCBI Taxonomy" id="1974826"/>
    <lineage>
        <taxon>Bacteria</taxon>
        <taxon>Candidatus Roizmaniibacteriota</taxon>
    </lineage>
</organism>
<dbReference type="Proteomes" id="UP000229401">
    <property type="component" value="Unassembled WGS sequence"/>
</dbReference>
<dbReference type="InterPro" id="IPR001173">
    <property type="entry name" value="Glyco_trans_2-like"/>
</dbReference>
<keyword evidence="2" id="KW-0328">Glycosyltransferase</keyword>
<feature type="domain" description="Glycosyltransferase 2-like" evidence="4">
    <location>
        <begin position="3"/>
        <end position="164"/>
    </location>
</feature>
<evidence type="ECO:0000256" key="3">
    <source>
        <dbReference type="ARBA" id="ARBA00022679"/>
    </source>
</evidence>
<gene>
    <name evidence="5" type="ORF">COY87_01355</name>
</gene>
<dbReference type="Gene3D" id="3.90.550.10">
    <property type="entry name" value="Spore Coat Polysaccharide Biosynthesis Protein SpsA, Chain A"/>
    <property type="match status" value="1"/>
</dbReference>
<accession>A0A2M7QK46</accession>
<evidence type="ECO:0000256" key="2">
    <source>
        <dbReference type="ARBA" id="ARBA00022676"/>
    </source>
</evidence>
<name>A0A2M7QK46_9BACT</name>
<dbReference type="InterPro" id="IPR029044">
    <property type="entry name" value="Nucleotide-diphossugar_trans"/>
</dbReference>
<comment type="caution">
    <text evidence="5">The sequence shown here is derived from an EMBL/GenBank/DDBJ whole genome shotgun (WGS) entry which is preliminary data.</text>
</comment>
<dbReference type="PANTHER" id="PTHR43179">
    <property type="entry name" value="RHAMNOSYLTRANSFERASE WBBL"/>
    <property type="match status" value="1"/>
</dbReference>
<comment type="similarity">
    <text evidence="1">Belongs to the glycosyltransferase 2 family.</text>
</comment>
<dbReference type="GO" id="GO:0016757">
    <property type="term" value="F:glycosyltransferase activity"/>
    <property type="evidence" value="ECO:0007669"/>
    <property type="project" value="UniProtKB-KW"/>
</dbReference>
<reference evidence="6" key="1">
    <citation type="submission" date="2017-09" db="EMBL/GenBank/DDBJ databases">
        <title>Depth-based differentiation of microbial function through sediment-hosted aquifers and enrichment of novel symbionts in the deep terrestrial subsurface.</title>
        <authorList>
            <person name="Probst A.J."/>
            <person name="Ladd B."/>
            <person name="Jarett J.K."/>
            <person name="Geller-Mcgrath D.E."/>
            <person name="Sieber C.M.K."/>
            <person name="Emerson J.B."/>
            <person name="Anantharaman K."/>
            <person name="Thomas B.C."/>
            <person name="Malmstrom R."/>
            <person name="Stieglmeier M."/>
            <person name="Klingl A."/>
            <person name="Woyke T."/>
            <person name="Ryan C.M."/>
            <person name="Banfield J.F."/>
        </authorList>
    </citation>
    <scope>NUCLEOTIDE SEQUENCE [LARGE SCALE GENOMIC DNA]</scope>
</reference>
<proteinExistence type="inferred from homology"/>
<dbReference type="AlphaFoldDB" id="A0A2M7QK46"/>
<dbReference type="PANTHER" id="PTHR43179:SF12">
    <property type="entry name" value="GALACTOFURANOSYLTRANSFERASE GLFT2"/>
    <property type="match status" value="1"/>
</dbReference>
<protein>
    <recommendedName>
        <fullName evidence="4">Glycosyltransferase 2-like domain-containing protein</fullName>
    </recommendedName>
</protein>
<keyword evidence="3" id="KW-0808">Transferase</keyword>
<dbReference type="EMBL" id="PFLI01000050">
    <property type="protein sequence ID" value="PIY72365.1"/>
    <property type="molecule type" value="Genomic_DNA"/>
</dbReference>
<evidence type="ECO:0000313" key="6">
    <source>
        <dbReference type="Proteomes" id="UP000229401"/>
    </source>
</evidence>